<protein>
    <recommendedName>
        <fullName evidence="2">Transcription regulator TrmB N-terminal domain-containing protein</fullName>
    </recommendedName>
</protein>
<feature type="coiled-coil region" evidence="1">
    <location>
        <begin position="84"/>
        <end position="118"/>
    </location>
</feature>
<dbReference type="InterPro" id="IPR051797">
    <property type="entry name" value="TrmB-like"/>
</dbReference>
<dbReference type="InterPro" id="IPR011991">
    <property type="entry name" value="ArsR-like_HTH"/>
</dbReference>
<name>A0A2M6WCT0_9BACT</name>
<organism evidence="3 4">
    <name type="scientific">Candidatus Komeilibacteria bacterium CG10_big_fil_rev_8_21_14_0_10_41_13</name>
    <dbReference type="NCBI Taxonomy" id="1974476"/>
    <lineage>
        <taxon>Bacteria</taxon>
        <taxon>Candidatus Komeiliibacteriota</taxon>
    </lineage>
</organism>
<keyword evidence="1" id="KW-0175">Coiled coil</keyword>
<dbReference type="Gene3D" id="1.10.10.10">
    <property type="entry name" value="Winged helix-like DNA-binding domain superfamily/Winged helix DNA-binding domain"/>
    <property type="match status" value="1"/>
</dbReference>
<comment type="caution">
    <text evidence="3">The sequence shown here is derived from an EMBL/GenBank/DDBJ whole genome shotgun (WGS) entry which is preliminary data.</text>
</comment>
<gene>
    <name evidence="3" type="ORF">COU22_01350</name>
</gene>
<accession>A0A2M6WCT0</accession>
<dbReference type="InterPro" id="IPR036388">
    <property type="entry name" value="WH-like_DNA-bd_sf"/>
</dbReference>
<dbReference type="PANTHER" id="PTHR34293:SF1">
    <property type="entry name" value="HTH-TYPE TRANSCRIPTIONAL REGULATOR TRMBL2"/>
    <property type="match status" value="1"/>
</dbReference>
<sequence>MLKLPNIIDNNMLITSLNKLGFSNNESKIYLELLKTSQLTAGKIAKRADLPRATVYSALDGLIHKGLVSVSLAGRVKYFTAESVSVLKNMIQQEDEKIKQKKQALEELIPQIHQLEQQIDRPEITFYEGKKAVESLLISTASRNKHIYEIGDWRVFGPTQPKFTQARVLKGNQIDLIALDSDIARVETKNDEKFLRRQYLVKDEGLEIPAMLAVGDDHLAIFTWEKDNPIGIKIRNRKIIKTLQSLFYLAIKNLKPEQTKNSP</sequence>
<evidence type="ECO:0000259" key="2">
    <source>
        <dbReference type="Pfam" id="PF01978"/>
    </source>
</evidence>
<dbReference type="EMBL" id="PFBO01000039">
    <property type="protein sequence ID" value="PIT90588.1"/>
    <property type="molecule type" value="Genomic_DNA"/>
</dbReference>
<dbReference type="InterPro" id="IPR036390">
    <property type="entry name" value="WH_DNA-bd_sf"/>
</dbReference>
<dbReference type="CDD" id="cd00090">
    <property type="entry name" value="HTH_ARSR"/>
    <property type="match status" value="1"/>
</dbReference>
<dbReference type="Proteomes" id="UP000230543">
    <property type="component" value="Unassembled WGS sequence"/>
</dbReference>
<dbReference type="AlphaFoldDB" id="A0A2M6WCT0"/>
<dbReference type="PANTHER" id="PTHR34293">
    <property type="entry name" value="HTH-TYPE TRANSCRIPTIONAL REGULATOR TRMBL2"/>
    <property type="match status" value="1"/>
</dbReference>
<dbReference type="SUPFAM" id="SSF46785">
    <property type="entry name" value="Winged helix' DNA-binding domain"/>
    <property type="match status" value="1"/>
</dbReference>
<dbReference type="Pfam" id="PF01978">
    <property type="entry name" value="TrmB"/>
    <property type="match status" value="1"/>
</dbReference>
<dbReference type="InterPro" id="IPR002831">
    <property type="entry name" value="Tscrpt_reg_TrmB_N"/>
</dbReference>
<evidence type="ECO:0000313" key="3">
    <source>
        <dbReference type="EMBL" id="PIT90588.1"/>
    </source>
</evidence>
<feature type="domain" description="Transcription regulator TrmB N-terminal" evidence="2">
    <location>
        <begin position="17"/>
        <end position="79"/>
    </location>
</feature>
<reference evidence="4" key="1">
    <citation type="submission" date="2017-09" db="EMBL/GenBank/DDBJ databases">
        <title>Depth-based differentiation of microbial function through sediment-hosted aquifers and enrichment of novel symbionts in the deep terrestrial subsurface.</title>
        <authorList>
            <person name="Probst A.J."/>
            <person name="Ladd B."/>
            <person name="Jarett J.K."/>
            <person name="Geller-Mcgrath D.E."/>
            <person name="Sieber C.M.K."/>
            <person name="Emerson J.B."/>
            <person name="Anantharaman K."/>
            <person name="Thomas B.C."/>
            <person name="Malmstrom R."/>
            <person name="Stieglmeier M."/>
            <person name="Klingl A."/>
            <person name="Woyke T."/>
            <person name="Ryan C.M."/>
            <person name="Banfield J.F."/>
        </authorList>
    </citation>
    <scope>NUCLEOTIDE SEQUENCE [LARGE SCALE GENOMIC DNA]</scope>
</reference>
<proteinExistence type="predicted"/>
<evidence type="ECO:0000256" key="1">
    <source>
        <dbReference type="SAM" id="Coils"/>
    </source>
</evidence>
<evidence type="ECO:0000313" key="4">
    <source>
        <dbReference type="Proteomes" id="UP000230543"/>
    </source>
</evidence>